<dbReference type="Gene3D" id="1.20.272.10">
    <property type="match status" value="1"/>
</dbReference>
<evidence type="ECO:0000259" key="10">
    <source>
        <dbReference type="Pfam" id="PF21694"/>
    </source>
</evidence>
<keyword evidence="5" id="KW-0235">DNA replication</keyword>
<dbReference type="EMBL" id="CP073041">
    <property type="protein sequence ID" value="UXE59804.1"/>
    <property type="molecule type" value="Genomic_DNA"/>
</dbReference>
<dbReference type="GO" id="GO:0003677">
    <property type="term" value="F:DNA binding"/>
    <property type="evidence" value="ECO:0007669"/>
    <property type="project" value="InterPro"/>
</dbReference>
<dbReference type="Gene3D" id="3.40.50.300">
    <property type="entry name" value="P-loop containing nucleotide triphosphate hydrolases"/>
    <property type="match status" value="1"/>
</dbReference>
<dbReference type="InterPro" id="IPR027417">
    <property type="entry name" value="P-loop_NTPase"/>
</dbReference>
<evidence type="ECO:0000256" key="2">
    <source>
        <dbReference type="ARBA" id="ARBA00017703"/>
    </source>
</evidence>
<evidence type="ECO:0000259" key="9">
    <source>
        <dbReference type="Pfam" id="PF06144"/>
    </source>
</evidence>
<feature type="domain" description="DNA polymerase III delta subunit-like C-terminal" evidence="10">
    <location>
        <begin position="201"/>
        <end position="308"/>
    </location>
</feature>
<dbReference type="GO" id="GO:0006261">
    <property type="term" value="P:DNA-templated DNA replication"/>
    <property type="evidence" value="ECO:0007669"/>
    <property type="project" value="TreeGrafter"/>
</dbReference>
<keyword evidence="6" id="KW-0239">DNA-directed DNA polymerase</keyword>
<name>A0A977KTU5_9CYAN</name>
<dbReference type="PANTHER" id="PTHR34388:SF1">
    <property type="entry name" value="DNA POLYMERASE III SUBUNIT DELTA"/>
    <property type="match status" value="1"/>
</dbReference>
<dbReference type="GO" id="GO:0003887">
    <property type="term" value="F:DNA-directed DNA polymerase activity"/>
    <property type="evidence" value="ECO:0007669"/>
    <property type="project" value="UniProtKB-KW"/>
</dbReference>
<protein>
    <recommendedName>
        <fullName evidence="2">DNA polymerase III subunit delta</fullName>
        <ecNumber evidence="1">2.7.7.7</ecNumber>
    </recommendedName>
</protein>
<dbReference type="NCBIfam" id="TIGR01128">
    <property type="entry name" value="holA"/>
    <property type="match status" value="1"/>
</dbReference>
<evidence type="ECO:0000313" key="11">
    <source>
        <dbReference type="EMBL" id="UXE59804.1"/>
    </source>
</evidence>
<evidence type="ECO:0000256" key="4">
    <source>
        <dbReference type="ARBA" id="ARBA00022695"/>
    </source>
</evidence>
<reference evidence="11" key="1">
    <citation type="submission" date="2021-04" db="EMBL/GenBank/DDBJ databases">
        <title>Genome sequence of Woronichinia naegeliana from Washington state freshwater lake bloom.</title>
        <authorList>
            <person name="Dreher T.W."/>
        </authorList>
    </citation>
    <scope>NUCLEOTIDE SEQUENCE</scope>
    <source>
        <strain evidence="11">WA131</strain>
    </source>
</reference>
<evidence type="ECO:0000256" key="7">
    <source>
        <dbReference type="ARBA" id="ARBA00034754"/>
    </source>
</evidence>
<dbReference type="GO" id="GO:0009360">
    <property type="term" value="C:DNA polymerase III complex"/>
    <property type="evidence" value="ECO:0007669"/>
    <property type="project" value="InterPro"/>
</dbReference>
<dbReference type="AlphaFoldDB" id="A0A977KTU5"/>
<proteinExistence type="inferred from homology"/>
<dbReference type="EC" id="2.7.7.7" evidence="1"/>
<dbReference type="SUPFAM" id="SSF48019">
    <property type="entry name" value="post-AAA+ oligomerization domain-like"/>
    <property type="match status" value="1"/>
</dbReference>
<evidence type="ECO:0000256" key="3">
    <source>
        <dbReference type="ARBA" id="ARBA00022679"/>
    </source>
</evidence>
<organism evidence="11">
    <name type="scientific">Woronichinia naegeliana WA131</name>
    <dbReference type="NCBI Taxonomy" id="2824559"/>
    <lineage>
        <taxon>Bacteria</taxon>
        <taxon>Bacillati</taxon>
        <taxon>Cyanobacteriota</taxon>
        <taxon>Cyanophyceae</taxon>
        <taxon>Synechococcales</taxon>
        <taxon>Coelosphaeriaceae</taxon>
        <taxon>Woronichinia</taxon>
    </lineage>
</organism>
<gene>
    <name evidence="11" type="primary">holA</name>
    <name evidence="11" type="ORF">KA717_29350</name>
</gene>
<dbReference type="PANTHER" id="PTHR34388">
    <property type="entry name" value="DNA POLYMERASE III SUBUNIT DELTA"/>
    <property type="match status" value="1"/>
</dbReference>
<evidence type="ECO:0000256" key="8">
    <source>
        <dbReference type="ARBA" id="ARBA00049244"/>
    </source>
</evidence>
<dbReference type="SUPFAM" id="SSF52540">
    <property type="entry name" value="P-loop containing nucleoside triphosphate hydrolases"/>
    <property type="match status" value="1"/>
</dbReference>
<dbReference type="KEGG" id="wna:KA717_29350"/>
<dbReference type="Gene3D" id="1.10.8.60">
    <property type="match status" value="1"/>
</dbReference>
<dbReference type="InterPro" id="IPR008921">
    <property type="entry name" value="DNA_pol3_clamp-load_cplx_C"/>
</dbReference>
<keyword evidence="4 11" id="KW-0548">Nucleotidyltransferase</keyword>
<dbReference type="Pfam" id="PF21694">
    <property type="entry name" value="DNA_pol3_delta_C"/>
    <property type="match status" value="1"/>
</dbReference>
<dbReference type="InterPro" id="IPR010372">
    <property type="entry name" value="DNA_pol3_delta_N"/>
</dbReference>
<evidence type="ECO:0000256" key="5">
    <source>
        <dbReference type="ARBA" id="ARBA00022705"/>
    </source>
</evidence>
<sequence length="330" mass="37147">MPVYFFWGEDDFTLNQAIKQLQQRVLDPDWIAFNFEKIAGDDSEATEQALNQAMTPPFGFGDRLVWVEDSNLGQQCTDPLLARLKATLPVIPSQNHLLFSSSKKPDGRLKSTKLLQEQGQMREFSLISPWRTDELVGQIQAIARDLSLSLTPQAEAFLAEALGNNTRQIWNELLKLQLFKGEQTKPLGIDEISQLINASTQNSLQLAEAIRQGKGEKALRLVDELLTRNEPALRIIATLVGQFRTWALIKVALETGEKDEKAIAALAEISNPKRLFFLRKELQTITGKQLLATLPLLMTLEYQLKRGADPLASLQTKVLELCQIFVPVRR</sequence>
<accession>A0A977KTU5</accession>
<comment type="catalytic activity">
    <reaction evidence="8">
        <text>DNA(n) + a 2'-deoxyribonucleoside 5'-triphosphate = DNA(n+1) + diphosphate</text>
        <dbReference type="Rhea" id="RHEA:22508"/>
        <dbReference type="Rhea" id="RHEA-COMP:17339"/>
        <dbReference type="Rhea" id="RHEA-COMP:17340"/>
        <dbReference type="ChEBI" id="CHEBI:33019"/>
        <dbReference type="ChEBI" id="CHEBI:61560"/>
        <dbReference type="ChEBI" id="CHEBI:173112"/>
        <dbReference type="EC" id="2.7.7.7"/>
    </reaction>
</comment>
<dbReference type="InterPro" id="IPR048466">
    <property type="entry name" value="DNA_pol3_delta-like_C"/>
</dbReference>
<evidence type="ECO:0000256" key="1">
    <source>
        <dbReference type="ARBA" id="ARBA00012417"/>
    </source>
</evidence>
<keyword evidence="3 11" id="KW-0808">Transferase</keyword>
<dbReference type="Proteomes" id="UP001065613">
    <property type="component" value="Chromosome"/>
</dbReference>
<feature type="domain" description="DNA polymerase III delta N-terminal" evidence="9">
    <location>
        <begin position="4"/>
        <end position="121"/>
    </location>
</feature>
<dbReference type="Pfam" id="PF06144">
    <property type="entry name" value="DNA_pol3_delta"/>
    <property type="match status" value="1"/>
</dbReference>
<dbReference type="InterPro" id="IPR005790">
    <property type="entry name" value="DNA_polIII_delta"/>
</dbReference>
<comment type="similarity">
    <text evidence="7">Belongs to the DNA polymerase HolA subunit family.</text>
</comment>
<evidence type="ECO:0000256" key="6">
    <source>
        <dbReference type="ARBA" id="ARBA00022932"/>
    </source>
</evidence>